<keyword evidence="6 8" id="KW-0378">Hydrolase</keyword>
<accession>A0AAW1E753</accession>
<keyword evidence="7" id="KW-1015">Disulfide bond</keyword>
<dbReference type="GO" id="GO:0016787">
    <property type="term" value="F:hydrolase activity"/>
    <property type="evidence" value="ECO:0007669"/>
    <property type="project" value="UniProtKB-KW"/>
</dbReference>
<evidence type="ECO:0000256" key="8">
    <source>
        <dbReference type="RuleBase" id="RU000651"/>
    </source>
</evidence>
<dbReference type="Gene3D" id="3.10.130.10">
    <property type="entry name" value="Ribonuclease A-like domain"/>
    <property type="match status" value="1"/>
</dbReference>
<keyword evidence="4 8" id="KW-0540">Nuclease</keyword>
<evidence type="ECO:0000259" key="9">
    <source>
        <dbReference type="SMART" id="SM00092"/>
    </source>
</evidence>
<comment type="similarity">
    <text evidence="2 8">Belongs to the pancreatic ribonuclease family.</text>
</comment>
<gene>
    <name evidence="10" type="ORF">VZT92_023677</name>
</gene>
<dbReference type="PANTHER" id="PTHR11437:SF10">
    <property type="entry name" value="ANGIOGENIN-RELATED"/>
    <property type="match status" value="1"/>
</dbReference>
<proteinExistence type="inferred from homology"/>
<feature type="signal peptide" evidence="8">
    <location>
        <begin position="1"/>
        <end position="19"/>
    </location>
</feature>
<evidence type="ECO:0000256" key="2">
    <source>
        <dbReference type="ARBA" id="ARBA00005600"/>
    </source>
</evidence>
<dbReference type="EMBL" id="JBCEZU010000538">
    <property type="protein sequence ID" value="KAK9518368.1"/>
    <property type="molecule type" value="Genomic_DNA"/>
</dbReference>
<dbReference type="SUPFAM" id="SSF54076">
    <property type="entry name" value="RNase A-like"/>
    <property type="match status" value="1"/>
</dbReference>
<keyword evidence="5 8" id="KW-0255">Endonuclease</keyword>
<comment type="caution">
    <text evidence="10">The sequence shown here is derived from an EMBL/GenBank/DDBJ whole genome shotgun (WGS) entry which is preliminary data.</text>
</comment>
<dbReference type="PROSITE" id="PS00127">
    <property type="entry name" value="RNASE_PANCREATIC"/>
    <property type="match status" value="1"/>
</dbReference>
<feature type="chain" id="PRO_5043103017" description="Ribonuclease A-domain domain-containing protein" evidence="8">
    <location>
        <begin position="20"/>
        <end position="141"/>
    </location>
</feature>
<dbReference type="AlphaFoldDB" id="A0AAW1E753"/>
<dbReference type="InterPro" id="IPR023412">
    <property type="entry name" value="RNaseA_domain"/>
</dbReference>
<keyword evidence="8" id="KW-0732">Signal</keyword>
<dbReference type="InterPro" id="IPR023411">
    <property type="entry name" value="RNaseA_AS"/>
</dbReference>
<feature type="domain" description="Ribonuclease A-domain" evidence="9">
    <location>
        <begin position="24"/>
        <end position="136"/>
    </location>
</feature>
<evidence type="ECO:0000256" key="7">
    <source>
        <dbReference type="ARBA" id="ARBA00023157"/>
    </source>
</evidence>
<sequence>MRIQFVCLLLVLLSASVLSQKAKLKRRYMKFINQHIDKRMSVDKCDDVMRAKINKINCKKTNTFIQSNNQTVKSICGNKGEPYGDMTKSLQRFDIVVCELKEQTRPKKCHYNGKKLNKKIIIKCVEGFPVHYDGDIGHCEN</sequence>
<dbReference type="InterPro" id="IPR036816">
    <property type="entry name" value="RNaseA-like_dom_sf"/>
</dbReference>
<dbReference type="GO" id="GO:0001525">
    <property type="term" value="P:angiogenesis"/>
    <property type="evidence" value="ECO:0007669"/>
    <property type="project" value="TreeGrafter"/>
</dbReference>
<dbReference type="Pfam" id="PF00074">
    <property type="entry name" value="RnaseA"/>
    <property type="match status" value="1"/>
</dbReference>
<name>A0AAW1E753_ZOAVI</name>
<protein>
    <recommendedName>
        <fullName evidence="9">Ribonuclease A-domain domain-containing protein</fullName>
    </recommendedName>
</protein>
<dbReference type="GO" id="GO:0003676">
    <property type="term" value="F:nucleic acid binding"/>
    <property type="evidence" value="ECO:0007669"/>
    <property type="project" value="InterPro"/>
</dbReference>
<dbReference type="SMART" id="SM00092">
    <property type="entry name" value="RNAse_Pc"/>
    <property type="match status" value="1"/>
</dbReference>
<evidence type="ECO:0000256" key="1">
    <source>
        <dbReference type="ARBA" id="ARBA00004613"/>
    </source>
</evidence>
<reference evidence="10 11" key="1">
    <citation type="journal article" date="2024" name="Genome Biol. Evol.">
        <title>Chromosome-level genome assembly of the viviparous eelpout Zoarces viviparus.</title>
        <authorList>
            <person name="Fuhrmann N."/>
            <person name="Brasseur M.V."/>
            <person name="Bakowski C.E."/>
            <person name="Podsiadlowski L."/>
            <person name="Prost S."/>
            <person name="Krehenwinkel H."/>
            <person name="Mayer C."/>
        </authorList>
    </citation>
    <scope>NUCLEOTIDE SEQUENCE [LARGE SCALE GENOMIC DNA]</scope>
    <source>
        <strain evidence="10">NO-MEL_2022_Ind0_liver</strain>
    </source>
</reference>
<dbReference type="GO" id="GO:0004519">
    <property type="term" value="F:endonuclease activity"/>
    <property type="evidence" value="ECO:0007669"/>
    <property type="project" value="UniProtKB-KW"/>
</dbReference>
<dbReference type="GO" id="GO:0050829">
    <property type="term" value="P:defense response to Gram-negative bacterium"/>
    <property type="evidence" value="ECO:0007669"/>
    <property type="project" value="TreeGrafter"/>
</dbReference>
<keyword evidence="3" id="KW-0964">Secreted</keyword>
<dbReference type="GO" id="GO:0005576">
    <property type="term" value="C:extracellular region"/>
    <property type="evidence" value="ECO:0007669"/>
    <property type="project" value="UniProtKB-SubCell"/>
</dbReference>
<evidence type="ECO:0000256" key="3">
    <source>
        <dbReference type="ARBA" id="ARBA00022525"/>
    </source>
</evidence>
<evidence type="ECO:0000256" key="5">
    <source>
        <dbReference type="ARBA" id="ARBA00022759"/>
    </source>
</evidence>
<dbReference type="Proteomes" id="UP001488805">
    <property type="component" value="Unassembled WGS sequence"/>
</dbReference>
<dbReference type="GO" id="GO:0004540">
    <property type="term" value="F:RNA nuclease activity"/>
    <property type="evidence" value="ECO:0007669"/>
    <property type="project" value="TreeGrafter"/>
</dbReference>
<evidence type="ECO:0000313" key="11">
    <source>
        <dbReference type="Proteomes" id="UP001488805"/>
    </source>
</evidence>
<dbReference type="InterPro" id="IPR001427">
    <property type="entry name" value="RNaseA"/>
</dbReference>
<evidence type="ECO:0000256" key="6">
    <source>
        <dbReference type="ARBA" id="ARBA00022801"/>
    </source>
</evidence>
<dbReference type="PANTHER" id="PTHR11437">
    <property type="entry name" value="RIBONUCLEASE"/>
    <property type="match status" value="1"/>
</dbReference>
<organism evidence="10 11">
    <name type="scientific">Zoarces viviparus</name>
    <name type="common">Viviparous eelpout</name>
    <name type="synonym">Blennius viviparus</name>
    <dbReference type="NCBI Taxonomy" id="48416"/>
    <lineage>
        <taxon>Eukaryota</taxon>
        <taxon>Metazoa</taxon>
        <taxon>Chordata</taxon>
        <taxon>Craniata</taxon>
        <taxon>Vertebrata</taxon>
        <taxon>Euteleostomi</taxon>
        <taxon>Actinopterygii</taxon>
        <taxon>Neopterygii</taxon>
        <taxon>Teleostei</taxon>
        <taxon>Neoteleostei</taxon>
        <taxon>Acanthomorphata</taxon>
        <taxon>Eupercaria</taxon>
        <taxon>Perciformes</taxon>
        <taxon>Cottioidei</taxon>
        <taxon>Zoarcales</taxon>
        <taxon>Zoarcidae</taxon>
        <taxon>Zoarcinae</taxon>
        <taxon>Zoarces</taxon>
    </lineage>
</organism>
<evidence type="ECO:0000256" key="4">
    <source>
        <dbReference type="ARBA" id="ARBA00022722"/>
    </source>
</evidence>
<dbReference type="GO" id="GO:0050830">
    <property type="term" value="P:defense response to Gram-positive bacterium"/>
    <property type="evidence" value="ECO:0007669"/>
    <property type="project" value="TreeGrafter"/>
</dbReference>
<comment type="subcellular location">
    <subcellularLocation>
        <location evidence="1">Secreted</location>
    </subcellularLocation>
</comment>
<evidence type="ECO:0000313" key="10">
    <source>
        <dbReference type="EMBL" id="KAK9518368.1"/>
    </source>
</evidence>
<keyword evidence="11" id="KW-1185">Reference proteome</keyword>